<organism evidence="1 2">
    <name type="scientific">Candidatus Segetimicrobium genomatis</name>
    <dbReference type="NCBI Taxonomy" id="2569760"/>
    <lineage>
        <taxon>Bacteria</taxon>
        <taxon>Bacillati</taxon>
        <taxon>Candidatus Sysuimicrobiota</taxon>
        <taxon>Candidatus Sysuimicrobiia</taxon>
        <taxon>Candidatus Sysuimicrobiales</taxon>
        <taxon>Candidatus Segetimicrobiaceae</taxon>
        <taxon>Candidatus Segetimicrobium</taxon>
    </lineage>
</organism>
<protein>
    <recommendedName>
        <fullName evidence="3">Sortilin N-terminal domain-containing protein</fullName>
    </recommendedName>
</protein>
<dbReference type="PANTHER" id="PTHR43739">
    <property type="entry name" value="XYLOGLUCANASE (EUROFUNG)"/>
    <property type="match status" value="1"/>
</dbReference>
<name>A0A537LBX4_9BACT</name>
<evidence type="ECO:0000313" key="2">
    <source>
        <dbReference type="Proteomes" id="UP000319353"/>
    </source>
</evidence>
<dbReference type="Pfam" id="PF02012">
    <property type="entry name" value="BNR"/>
    <property type="match status" value="1"/>
</dbReference>
<evidence type="ECO:0000313" key="1">
    <source>
        <dbReference type="EMBL" id="TMJ05521.1"/>
    </source>
</evidence>
<reference evidence="1 2" key="1">
    <citation type="journal article" date="2019" name="Nat. Microbiol.">
        <title>Mediterranean grassland soil C-N compound turnover is dependent on rainfall and depth, and is mediated by genomically divergent microorganisms.</title>
        <authorList>
            <person name="Diamond S."/>
            <person name="Andeer P.F."/>
            <person name="Li Z."/>
            <person name="Crits-Christoph A."/>
            <person name="Burstein D."/>
            <person name="Anantharaman K."/>
            <person name="Lane K.R."/>
            <person name="Thomas B.C."/>
            <person name="Pan C."/>
            <person name="Northen T.R."/>
            <person name="Banfield J.F."/>
        </authorList>
    </citation>
    <scope>NUCLEOTIDE SEQUENCE [LARGE SCALE GENOMIC DNA]</scope>
    <source>
        <strain evidence="1">NP_4</strain>
    </source>
</reference>
<dbReference type="AlphaFoldDB" id="A0A537LBX4"/>
<dbReference type="Gene3D" id="2.130.10.10">
    <property type="entry name" value="YVTN repeat-like/Quinoprotein amine dehydrogenase"/>
    <property type="match status" value="2"/>
</dbReference>
<dbReference type="SUPFAM" id="SSF110296">
    <property type="entry name" value="Oligoxyloglucan reducing end-specific cellobiohydrolase"/>
    <property type="match status" value="1"/>
</dbReference>
<dbReference type="EMBL" id="VBAL01000026">
    <property type="protein sequence ID" value="TMJ05521.1"/>
    <property type="molecule type" value="Genomic_DNA"/>
</dbReference>
<sequence>MFKSTDGGENWRILHVGRTGCMPLSLVIDPKSPTTLYVVISGEGIFKSTDGAMTWREINSGLARDEKSQAGSNIYVGGLAIDPKTPTTLYAVQSTGVFISTDGGDTWRLLGDLSNLKAFSLAIDPQTTTTIYAGTYGGGVFKSTDGGESWRALNMGLTNLVVWGLAVDPKTPTTIYAITDEGVFVLDQR</sequence>
<comment type="caution">
    <text evidence="1">The sequence shown here is derived from an EMBL/GenBank/DDBJ whole genome shotgun (WGS) entry which is preliminary data.</text>
</comment>
<dbReference type="InterPro" id="IPR015943">
    <property type="entry name" value="WD40/YVTN_repeat-like_dom_sf"/>
</dbReference>
<evidence type="ECO:0008006" key="3">
    <source>
        <dbReference type="Google" id="ProtNLM"/>
    </source>
</evidence>
<proteinExistence type="predicted"/>
<dbReference type="InterPro" id="IPR052025">
    <property type="entry name" value="Xyloglucanase_GH74"/>
</dbReference>
<dbReference type="PANTHER" id="PTHR43739:SF5">
    <property type="entry name" value="EXO-ALPHA-SIALIDASE"/>
    <property type="match status" value="1"/>
</dbReference>
<dbReference type="Proteomes" id="UP000319353">
    <property type="component" value="Unassembled WGS sequence"/>
</dbReference>
<gene>
    <name evidence="1" type="ORF">E6H01_02935</name>
</gene>
<dbReference type="InterPro" id="IPR002860">
    <property type="entry name" value="BNR_rpt"/>
</dbReference>
<accession>A0A537LBX4</accession>
<dbReference type="GO" id="GO:0010411">
    <property type="term" value="P:xyloglucan metabolic process"/>
    <property type="evidence" value="ECO:0007669"/>
    <property type="project" value="TreeGrafter"/>
</dbReference>